<feature type="compositionally biased region" description="Polar residues" evidence="1">
    <location>
        <begin position="66"/>
        <end position="88"/>
    </location>
</feature>
<gene>
    <name evidence="3" type="ORF">H4219_002472</name>
</gene>
<sequence>MAGKLDDDNNKKGTIIGISVSGVVLLALVIILAHVSSRREKKIAQMKAAAIAERRRTCTCGHRHTVNSNPNGTEQLNNDPPPADSTNVDVELGVVTHASSGKDNSGTQSNTLAQPKPVHLGRPQTSQSI</sequence>
<feature type="compositionally biased region" description="Polar residues" evidence="1">
    <location>
        <begin position="97"/>
        <end position="113"/>
    </location>
</feature>
<comment type="caution">
    <text evidence="3">The sequence shown here is derived from an EMBL/GenBank/DDBJ whole genome shotgun (WGS) entry which is preliminary data.</text>
</comment>
<dbReference type="Proteomes" id="UP001150538">
    <property type="component" value="Unassembled WGS sequence"/>
</dbReference>
<evidence type="ECO:0000313" key="3">
    <source>
        <dbReference type="EMBL" id="KAJ1918669.1"/>
    </source>
</evidence>
<feature type="transmembrane region" description="Helical" evidence="2">
    <location>
        <begin position="15"/>
        <end position="35"/>
    </location>
</feature>
<keyword evidence="4" id="KW-1185">Reference proteome</keyword>
<feature type="region of interest" description="Disordered" evidence="1">
    <location>
        <begin position="61"/>
        <end position="129"/>
    </location>
</feature>
<dbReference type="AlphaFoldDB" id="A0A9W7ZXL1"/>
<name>A0A9W7ZXL1_9FUNG</name>
<keyword evidence="2" id="KW-0472">Membrane</keyword>
<keyword evidence="2" id="KW-1133">Transmembrane helix</keyword>
<accession>A0A9W7ZXL1</accession>
<proteinExistence type="predicted"/>
<dbReference type="EMBL" id="JANBPU010000040">
    <property type="protein sequence ID" value="KAJ1918669.1"/>
    <property type="molecule type" value="Genomic_DNA"/>
</dbReference>
<keyword evidence="2" id="KW-0812">Transmembrane</keyword>
<evidence type="ECO:0000256" key="1">
    <source>
        <dbReference type="SAM" id="MobiDB-lite"/>
    </source>
</evidence>
<evidence type="ECO:0000256" key="2">
    <source>
        <dbReference type="SAM" id="Phobius"/>
    </source>
</evidence>
<protein>
    <submittedName>
        <fullName evidence="3">Uncharacterized protein</fullName>
    </submittedName>
</protein>
<reference evidence="3" key="1">
    <citation type="submission" date="2022-07" db="EMBL/GenBank/DDBJ databases">
        <title>Phylogenomic reconstructions and comparative analyses of Kickxellomycotina fungi.</title>
        <authorList>
            <person name="Reynolds N.K."/>
            <person name="Stajich J.E."/>
            <person name="Barry K."/>
            <person name="Grigoriev I.V."/>
            <person name="Crous P."/>
            <person name="Smith M.E."/>
        </authorList>
    </citation>
    <scope>NUCLEOTIDE SEQUENCE</scope>
    <source>
        <strain evidence="3">NBRC 100468</strain>
    </source>
</reference>
<organism evidence="3 4">
    <name type="scientific">Mycoemilia scoparia</name>
    <dbReference type="NCBI Taxonomy" id="417184"/>
    <lineage>
        <taxon>Eukaryota</taxon>
        <taxon>Fungi</taxon>
        <taxon>Fungi incertae sedis</taxon>
        <taxon>Zoopagomycota</taxon>
        <taxon>Kickxellomycotina</taxon>
        <taxon>Kickxellomycetes</taxon>
        <taxon>Kickxellales</taxon>
        <taxon>Kickxellaceae</taxon>
        <taxon>Mycoemilia</taxon>
    </lineage>
</organism>
<evidence type="ECO:0000313" key="4">
    <source>
        <dbReference type="Proteomes" id="UP001150538"/>
    </source>
</evidence>